<proteinExistence type="predicted"/>
<reference evidence="1" key="1">
    <citation type="journal article" date="2014" name="Front. Microbiol.">
        <title>High frequency of phylogenetically diverse reductive dehalogenase-homologous genes in deep subseafloor sedimentary metagenomes.</title>
        <authorList>
            <person name="Kawai M."/>
            <person name="Futagami T."/>
            <person name="Toyoda A."/>
            <person name="Takaki Y."/>
            <person name="Nishi S."/>
            <person name="Hori S."/>
            <person name="Arai W."/>
            <person name="Tsubouchi T."/>
            <person name="Morono Y."/>
            <person name="Uchiyama I."/>
            <person name="Ito T."/>
            <person name="Fujiyama A."/>
            <person name="Inagaki F."/>
            <person name="Takami H."/>
        </authorList>
    </citation>
    <scope>NUCLEOTIDE SEQUENCE</scope>
    <source>
        <strain evidence="1">Expedition CK06-06</strain>
    </source>
</reference>
<accession>X1QLY6</accession>
<evidence type="ECO:0000313" key="1">
    <source>
        <dbReference type="EMBL" id="GAI51975.1"/>
    </source>
</evidence>
<dbReference type="EMBL" id="BARV01042902">
    <property type="protein sequence ID" value="GAI51975.1"/>
    <property type="molecule type" value="Genomic_DNA"/>
</dbReference>
<name>X1QLY6_9ZZZZ</name>
<gene>
    <name evidence="1" type="ORF">S06H3_64294</name>
</gene>
<comment type="caution">
    <text evidence="1">The sequence shown here is derived from an EMBL/GenBank/DDBJ whole genome shotgun (WGS) entry which is preliminary data.</text>
</comment>
<organism evidence="1">
    <name type="scientific">marine sediment metagenome</name>
    <dbReference type="NCBI Taxonomy" id="412755"/>
    <lineage>
        <taxon>unclassified sequences</taxon>
        <taxon>metagenomes</taxon>
        <taxon>ecological metagenomes</taxon>
    </lineage>
</organism>
<feature type="non-terminal residue" evidence="1">
    <location>
        <position position="71"/>
    </location>
</feature>
<sequence>MLSYLSENDFDMGFSNSTTSFTLLFIASNNSFNSVNCLSVMVPPVNKYNKICLIGLQQSYVADLERGRNKP</sequence>
<dbReference type="AlphaFoldDB" id="X1QLY6"/>
<protein>
    <submittedName>
        <fullName evidence="1">Uncharacterized protein</fullName>
    </submittedName>
</protein>